<name>A0A423WA02_CYTCH</name>
<keyword evidence="2" id="KW-0812">Transmembrane</keyword>
<evidence type="ECO:0000313" key="3">
    <source>
        <dbReference type="EMBL" id="ROW00144.1"/>
    </source>
</evidence>
<reference evidence="3 4" key="1">
    <citation type="submission" date="2015-09" db="EMBL/GenBank/DDBJ databases">
        <title>Host preference determinants of Valsa canker pathogens revealed by comparative genomics.</title>
        <authorList>
            <person name="Yin Z."/>
            <person name="Huang L."/>
        </authorList>
    </citation>
    <scope>NUCLEOTIDE SEQUENCE [LARGE SCALE GENOMIC DNA]</scope>
    <source>
        <strain evidence="3 4">YSFL</strain>
    </source>
</reference>
<evidence type="ECO:0000256" key="1">
    <source>
        <dbReference type="SAM" id="MobiDB-lite"/>
    </source>
</evidence>
<comment type="caution">
    <text evidence="3">The sequence shown here is derived from an EMBL/GenBank/DDBJ whole genome shotgun (WGS) entry which is preliminary data.</text>
</comment>
<evidence type="ECO:0000256" key="2">
    <source>
        <dbReference type="SAM" id="Phobius"/>
    </source>
</evidence>
<proteinExistence type="predicted"/>
<feature type="transmembrane region" description="Helical" evidence="2">
    <location>
        <begin position="139"/>
        <end position="161"/>
    </location>
</feature>
<evidence type="ECO:0008006" key="5">
    <source>
        <dbReference type="Google" id="ProtNLM"/>
    </source>
</evidence>
<organism evidence="3 4">
    <name type="scientific">Cytospora chrysosperma</name>
    <name type="common">Cytospora canker fungus</name>
    <name type="synonym">Sphaeria chrysosperma</name>
    <dbReference type="NCBI Taxonomy" id="252740"/>
    <lineage>
        <taxon>Eukaryota</taxon>
        <taxon>Fungi</taxon>
        <taxon>Dikarya</taxon>
        <taxon>Ascomycota</taxon>
        <taxon>Pezizomycotina</taxon>
        <taxon>Sordariomycetes</taxon>
        <taxon>Sordariomycetidae</taxon>
        <taxon>Diaporthales</taxon>
        <taxon>Cytosporaceae</taxon>
        <taxon>Cytospora</taxon>
    </lineage>
</organism>
<feature type="compositionally biased region" description="Basic and acidic residues" evidence="1">
    <location>
        <begin position="172"/>
        <end position="187"/>
    </location>
</feature>
<dbReference type="STRING" id="252740.A0A423WA02"/>
<dbReference type="OrthoDB" id="5414836at2759"/>
<feature type="region of interest" description="Disordered" evidence="1">
    <location>
        <begin position="172"/>
        <end position="193"/>
    </location>
</feature>
<keyword evidence="2" id="KW-0472">Membrane</keyword>
<evidence type="ECO:0000313" key="4">
    <source>
        <dbReference type="Proteomes" id="UP000284375"/>
    </source>
</evidence>
<protein>
    <recommendedName>
        <fullName evidence="5">Mid2 domain-containing protein</fullName>
    </recommendedName>
</protein>
<gene>
    <name evidence="3" type="ORF">VSDG_03616</name>
</gene>
<dbReference type="AlphaFoldDB" id="A0A423WA02"/>
<sequence>MLIGTAFNGSTLASTTLYNSVNITSTLPVYYFHVNANSLVSKFIPTDILSQLAISVASAATAASVTGADNPTSLIYSALEDTSMPSWFQSAVPVTYSTQIATLEAQINNLRADLLGSTVGPTSSVVNGTTSSSSTSRAWIAGAVIGPVAGISLILLGMFLLRHRRLAKNQAPHESDIITNEKPELHADSLPAPRVYEMDGMQDSIELEVSEAPQELPAEGLSKTPT</sequence>
<accession>A0A423WA02</accession>
<keyword evidence="4" id="KW-1185">Reference proteome</keyword>
<keyword evidence="2" id="KW-1133">Transmembrane helix</keyword>
<dbReference type="Proteomes" id="UP000284375">
    <property type="component" value="Unassembled WGS sequence"/>
</dbReference>
<dbReference type="EMBL" id="LJZO01000009">
    <property type="protein sequence ID" value="ROW00144.1"/>
    <property type="molecule type" value="Genomic_DNA"/>
</dbReference>